<sequence length="130" mass="13075">MNRITLVAVLLALSSVASAKPAGDISATDWNNARPKVELRVSRGTTSDTYAVEATISDLRSGKVLAHPKVITRAGVPAKIQAGAKGAAGLISVEATVTVAPSGATATYASEIKDNDAVVSSQGATLAVSS</sequence>
<keyword evidence="1" id="KW-0732">Signal</keyword>
<organism evidence="2 3">
    <name type="scientific">Dyella soli</name>
    <dbReference type="NCBI Taxonomy" id="522319"/>
    <lineage>
        <taxon>Bacteria</taxon>
        <taxon>Pseudomonadati</taxon>
        <taxon>Pseudomonadota</taxon>
        <taxon>Gammaproteobacteria</taxon>
        <taxon>Lysobacterales</taxon>
        <taxon>Rhodanobacteraceae</taxon>
        <taxon>Dyella</taxon>
    </lineage>
</organism>
<name>A0A4R0YU73_9GAMM</name>
<evidence type="ECO:0000256" key="1">
    <source>
        <dbReference type="SAM" id="SignalP"/>
    </source>
</evidence>
<comment type="caution">
    <text evidence="2">The sequence shown here is derived from an EMBL/GenBank/DDBJ whole genome shotgun (WGS) entry which is preliminary data.</text>
</comment>
<dbReference type="Proteomes" id="UP000291822">
    <property type="component" value="Unassembled WGS sequence"/>
</dbReference>
<gene>
    <name evidence="2" type="ORF">EZM97_01130</name>
</gene>
<dbReference type="AlphaFoldDB" id="A0A4R0YU73"/>
<feature type="chain" id="PRO_5020324767" evidence="1">
    <location>
        <begin position="20"/>
        <end position="130"/>
    </location>
</feature>
<evidence type="ECO:0000313" key="2">
    <source>
        <dbReference type="EMBL" id="TCI12001.1"/>
    </source>
</evidence>
<keyword evidence="3" id="KW-1185">Reference proteome</keyword>
<evidence type="ECO:0000313" key="3">
    <source>
        <dbReference type="Proteomes" id="UP000291822"/>
    </source>
</evidence>
<accession>A0A4R0YU73</accession>
<dbReference type="EMBL" id="SJTG01000001">
    <property type="protein sequence ID" value="TCI12001.1"/>
    <property type="molecule type" value="Genomic_DNA"/>
</dbReference>
<reference evidence="2 3" key="1">
    <citation type="submission" date="2019-02" db="EMBL/GenBank/DDBJ databases">
        <title>Dyella amyloliquefaciens sp. nov., isolated from forest soil.</title>
        <authorList>
            <person name="Gao Z.-H."/>
            <person name="Qiu L.-H."/>
        </authorList>
    </citation>
    <scope>NUCLEOTIDE SEQUENCE [LARGE SCALE GENOMIC DNA]</scope>
    <source>
        <strain evidence="2 3">KACC 12747</strain>
    </source>
</reference>
<proteinExistence type="predicted"/>
<dbReference type="RefSeq" id="WP_131151218.1">
    <property type="nucleotide sequence ID" value="NZ_SJTG01000001.1"/>
</dbReference>
<protein>
    <submittedName>
        <fullName evidence="2">Uncharacterized protein</fullName>
    </submittedName>
</protein>
<feature type="signal peptide" evidence="1">
    <location>
        <begin position="1"/>
        <end position="19"/>
    </location>
</feature>